<name>A0A6N8FZ69_9CHRO</name>
<evidence type="ECO:0000313" key="9">
    <source>
        <dbReference type="Proteomes" id="UP000441797"/>
    </source>
</evidence>
<dbReference type="GO" id="GO:0003677">
    <property type="term" value="F:DNA binding"/>
    <property type="evidence" value="ECO:0007669"/>
    <property type="project" value="InterPro"/>
</dbReference>
<dbReference type="EC" id="3.1.4.4" evidence="3"/>
<accession>A0A6N8FZ69</accession>
<dbReference type="InterPro" id="IPR001736">
    <property type="entry name" value="PLipase_D/transphosphatidylase"/>
</dbReference>
<evidence type="ECO:0000256" key="2">
    <source>
        <dbReference type="ARBA" id="ARBA00008664"/>
    </source>
</evidence>
<dbReference type="InterPro" id="IPR025202">
    <property type="entry name" value="PLD-like_dom"/>
</dbReference>
<comment type="similarity">
    <text evidence="2">Belongs to the phospholipase D family.</text>
</comment>
<dbReference type="CDD" id="cd09173">
    <property type="entry name" value="PLDc_Nuc_like_unchar1_2"/>
    <property type="match status" value="1"/>
</dbReference>
<dbReference type="PANTHER" id="PTHR43856:SF1">
    <property type="entry name" value="MITOCHONDRIAL CARDIOLIPIN HYDROLASE"/>
    <property type="match status" value="1"/>
</dbReference>
<sequence>MTASRLLILLSLSLTSCQSVQLQQKPKLPQDPFVEAYFNHTETAEYQEPYRQQKRQGDDLEQKIVDAIASAQSTVDVAIQELRLPKIAQALVERQNAGVQVRVILENNYSRPWSSLTAAEVEKLPQRERDRYQEFRALVDRNQDGKMTPDEISQGDALVILNQARVLWIDDTADGSAGSGLMHHKFVIVDQRTVIVTSANFTTSDVHGDFGSPSSVGNANNLLKIDSPELAQIFTEEFSLMWGDGSGGQLDSKFGLKKPLRSPQYVQVGNSHISVQFSPTSPTVPWQYSTNGLIGQVLNTATSSVDLALFVFSEQRLANILETSHQRNVQIRALIDPSFAFRTYSEALDMMGVALSDNCKYEKNNHPWQKAIATVGTPQLPQGDSLHHKFGVVDKRIVITGSHNWSAAANAKNDETLLILQNSTVAAHYIQEFERLYTTAQLGVPASVQKKMKAQQQQCKQFQNSPRVDTSANADNVAVAKINLNTANLEEITALPGIGKKLAQRIITARQEKPFTSLTDLERVSGIGTNIVTKLSDRVTW</sequence>
<reference evidence="8 9" key="1">
    <citation type="journal article" date="2019" name="Front. Microbiol.">
        <title>Genomic Features for Desiccation Tolerance and Sugar Biosynthesis in the Extremophile Gloeocapsopsis sp. UTEX B3054.</title>
        <authorList>
            <person name="Urrejola C."/>
            <person name="Alcorta J."/>
            <person name="Salas L."/>
            <person name="Vasquez M."/>
            <person name="Polz M.F."/>
            <person name="Vicuna R."/>
            <person name="Diez B."/>
        </authorList>
    </citation>
    <scope>NUCLEOTIDE SEQUENCE [LARGE SCALE GENOMIC DNA]</scope>
    <source>
        <strain evidence="8 9">1H9</strain>
    </source>
</reference>
<comment type="caution">
    <text evidence="8">The sequence shown here is derived from an EMBL/GenBank/DDBJ whole genome shotgun (WGS) entry which is preliminary data.</text>
</comment>
<dbReference type="Pfam" id="PF13091">
    <property type="entry name" value="PLDc_2"/>
    <property type="match status" value="2"/>
</dbReference>
<organism evidence="8 9">
    <name type="scientific">Gloeocapsopsis dulcis AAB1 = 1H9</name>
    <dbReference type="NCBI Taxonomy" id="1433147"/>
    <lineage>
        <taxon>Bacteria</taxon>
        <taxon>Bacillati</taxon>
        <taxon>Cyanobacteriota</taxon>
        <taxon>Cyanophyceae</taxon>
        <taxon>Oscillatoriophycideae</taxon>
        <taxon>Chroococcales</taxon>
        <taxon>Chroococcaceae</taxon>
        <taxon>Gloeocapsopsis</taxon>
        <taxon>Gloeocapsopsis dulcis</taxon>
    </lineage>
</organism>
<dbReference type="Pfam" id="PF12836">
    <property type="entry name" value="HHH_3"/>
    <property type="match status" value="1"/>
</dbReference>
<keyword evidence="4" id="KW-0378">Hydrolase</keyword>
<dbReference type="PANTHER" id="PTHR43856">
    <property type="entry name" value="CARDIOLIPIN HYDROLASE"/>
    <property type="match status" value="1"/>
</dbReference>
<evidence type="ECO:0000259" key="7">
    <source>
        <dbReference type="PROSITE" id="PS50035"/>
    </source>
</evidence>
<dbReference type="GO" id="GO:0016042">
    <property type="term" value="P:lipid catabolic process"/>
    <property type="evidence" value="ECO:0007669"/>
    <property type="project" value="UniProtKB-KW"/>
</dbReference>
<evidence type="ECO:0000256" key="1">
    <source>
        <dbReference type="ARBA" id="ARBA00000798"/>
    </source>
</evidence>
<dbReference type="PROSITE" id="PS00018">
    <property type="entry name" value="EF_HAND_1"/>
    <property type="match status" value="1"/>
</dbReference>
<evidence type="ECO:0000256" key="3">
    <source>
        <dbReference type="ARBA" id="ARBA00012027"/>
    </source>
</evidence>
<dbReference type="InterPro" id="IPR051406">
    <property type="entry name" value="PLD_domain"/>
</dbReference>
<dbReference type="GO" id="GO:0016891">
    <property type="term" value="F:RNA endonuclease activity producing 5'-phosphomonoesters, hydrolytic mechanism"/>
    <property type="evidence" value="ECO:0007669"/>
    <property type="project" value="TreeGrafter"/>
</dbReference>
<dbReference type="Gene3D" id="1.10.150.320">
    <property type="entry name" value="Photosystem II 12 kDa extrinsic protein"/>
    <property type="match status" value="1"/>
</dbReference>
<feature type="domain" description="PLD phosphodiesterase" evidence="7">
    <location>
        <begin position="178"/>
        <end position="205"/>
    </location>
</feature>
<dbReference type="Proteomes" id="UP000441797">
    <property type="component" value="Unassembled WGS sequence"/>
</dbReference>
<dbReference type="PROSITE" id="PS51257">
    <property type="entry name" value="PROKAR_LIPOPROTEIN"/>
    <property type="match status" value="1"/>
</dbReference>
<dbReference type="SMART" id="SM00155">
    <property type="entry name" value="PLDc"/>
    <property type="match status" value="2"/>
</dbReference>
<evidence type="ECO:0000256" key="4">
    <source>
        <dbReference type="ARBA" id="ARBA00022801"/>
    </source>
</evidence>
<dbReference type="PROSITE" id="PS50035">
    <property type="entry name" value="PLD"/>
    <property type="match status" value="2"/>
</dbReference>
<dbReference type="InterPro" id="IPR018247">
    <property type="entry name" value="EF_Hand_1_Ca_BS"/>
</dbReference>
<dbReference type="GO" id="GO:0006793">
    <property type="term" value="P:phosphorus metabolic process"/>
    <property type="evidence" value="ECO:0007669"/>
    <property type="project" value="UniProtKB-ARBA"/>
</dbReference>
<dbReference type="CDD" id="cd09116">
    <property type="entry name" value="PLDc_Nuc_like"/>
    <property type="match status" value="1"/>
</dbReference>
<dbReference type="GO" id="GO:0004630">
    <property type="term" value="F:phospholipase D activity"/>
    <property type="evidence" value="ECO:0007669"/>
    <property type="project" value="UniProtKB-EC"/>
</dbReference>
<keyword evidence="6" id="KW-0443">Lipid metabolism</keyword>
<keyword evidence="5" id="KW-0442">Lipid degradation</keyword>
<evidence type="ECO:0000256" key="5">
    <source>
        <dbReference type="ARBA" id="ARBA00022963"/>
    </source>
</evidence>
<comment type="catalytic activity">
    <reaction evidence="1">
        <text>a 1,2-diacyl-sn-glycero-3-phosphocholine + H2O = a 1,2-diacyl-sn-glycero-3-phosphate + choline + H(+)</text>
        <dbReference type="Rhea" id="RHEA:14445"/>
        <dbReference type="ChEBI" id="CHEBI:15354"/>
        <dbReference type="ChEBI" id="CHEBI:15377"/>
        <dbReference type="ChEBI" id="CHEBI:15378"/>
        <dbReference type="ChEBI" id="CHEBI:57643"/>
        <dbReference type="ChEBI" id="CHEBI:58608"/>
        <dbReference type="EC" id="3.1.4.4"/>
    </reaction>
</comment>
<proteinExistence type="inferred from homology"/>
<dbReference type="SMART" id="SM00278">
    <property type="entry name" value="HhH1"/>
    <property type="match status" value="2"/>
</dbReference>
<dbReference type="InterPro" id="IPR003583">
    <property type="entry name" value="Hlx-hairpin-Hlx_DNA-bd_motif"/>
</dbReference>
<dbReference type="AlphaFoldDB" id="A0A6N8FZ69"/>
<evidence type="ECO:0000256" key="6">
    <source>
        <dbReference type="ARBA" id="ARBA00023098"/>
    </source>
</evidence>
<feature type="domain" description="PLD phosphodiesterase" evidence="7">
    <location>
        <begin position="382"/>
        <end position="409"/>
    </location>
</feature>
<keyword evidence="9" id="KW-1185">Reference proteome</keyword>
<protein>
    <recommendedName>
        <fullName evidence="3">phospholipase D</fullName>
        <ecNumber evidence="3">3.1.4.4</ecNumber>
    </recommendedName>
</protein>
<gene>
    <name evidence="8" type="ORF">BWI75_19125</name>
</gene>
<dbReference type="EMBL" id="NAPY01000037">
    <property type="protein sequence ID" value="MUL38383.1"/>
    <property type="molecule type" value="Genomic_DNA"/>
</dbReference>
<dbReference type="Gene3D" id="3.30.870.10">
    <property type="entry name" value="Endonuclease Chain A"/>
    <property type="match status" value="2"/>
</dbReference>
<evidence type="ECO:0000313" key="8">
    <source>
        <dbReference type="EMBL" id="MUL38383.1"/>
    </source>
</evidence>
<dbReference type="GO" id="GO:0006281">
    <property type="term" value="P:DNA repair"/>
    <property type="evidence" value="ECO:0007669"/>
    <property type="project" value="InterPro"/>
</dbReference>
<dbReference type="SUPFAM" id="SSF56024">
    <property type="entry name" value="Phospholipase D/nuclease"/>
    <property type="match status" value="2"/>
</dbReference>
<dbReference type="SUPFAM" id="SSF160975">
    <property type="entry name" value="AF1531-like"/>
    <property type="match status" value="1"/>
</dbReference>